<evidence type="ECO:0000313" key="6">
    <source>
        <dbReference type="Proteomes" id="UP000285301"/>
    </source>
</evidence>
<keyword evidence="3" id="KW-0720">Serine protease</keyword>
<dbReference type="InterPro" id="IPR001254">
    <property type="entry name" value="Trypsin_dom"/>
</dbReference>
<evidence type="ECO:0000256" key="2">
    <source>
        <dbReference type="ARBA" id="ARBA00024195"/>
    </source>
</evidence>
<proteinExistence type="inferred from homology"/>
<evidence type="ECO:0000256" key="1">
    <source>
        <dbReference type="ARBA" id="ARBA00023157"/>
    </source>
</evidence>
<name>A0A443QE10_9ACAR</name>
<reference evidence="5 6" key="1">
    <citation type="journal article" date="2018" name="Gigascience">
        <title>Genomes of trombidid mites reveal novel predicted allergens and laterally-transferred genes associated with secondary metabolism.</title>
        <authorList>
            <person name="Dong X."/>
            <person name="Chaisiri K."/>
            <person name="Xia D."/>
            <person name="Armstrong S.D."/>
            <person name="Fang Y."/>
            <person name="Donnelly M.J."/>
            <person name="Kadowaki T."/>
            <person name="McGarry J.W."/>
            <person name="Darby A.C."/>
            <person name="Makepeace B.L."/>
        </authorList>
    </citation>
    <scope>NUCLEOTIDE SEQUENCE [LARGE SCALE GENOMIC DNA]</scope>
    <source>
        <strain evidence="5">UoL-WK</strain>
    </source>
</reference>
<dbReference type="CDD" id="cd00190">
    <property type="entry name" value="Tryp_SPc"/>
    <property type="match status" value="1"/>
</dbReference>
<evidence type="ECO:0000256" key="3">
    <source>
        <dbReference type="RuleBase" id="RU363034"/>
    </source>
</evidence>
<feature type="non-terminal residue" evidence="5">
    <location>
        <position position="1"/>
    </location>
</feature>
<keyword evidence="3" id="KW-0378">Hydrolase</keyword>
<sequence>DDYDFYDGSELIPPTRPLYNDYYRPASKPFNYPFQRRSNGWRIIPQLSNQLQRSLINHDCGKAKKIELHKMPDSRIVNGFNVPISSAPWVASLVGLRFDGSHAFCGAVIITPRRLLTAAHCINLAKRSGFYKINAVVGTDVKNNFGGGEVFTVEQYKQHEFFVEKTYRNDIAILKLDRDIVYKPNKIAPICLPPRSEQAQGRALVVGFGVTDYDTRSLSEILLGAEVNILPPSRCVKYRKHGFKEEDQICAGWEEGGMDACLGDSGGPLFYWKDNTAYLVGIVSFGIDCGQAGLPGIYTRISTFINWIEENIDF</sequence>
<dbReference type="PANTHER" id="PTHR24252">
    <property type="entry name" value="ACROSIN-RELATED"/>
    <property type="match status" value="1"/>
</dbReference>
<accession>A0A443QE10</accession>
<dbReference type="PANTHER" id="PTHR24252:SF7">
    <property type="entry name" value="HYALIN"/>
    <property type="match status" value="1"/>
</dbReference>
<dbReference type="Pfam" id="PF00089">
    <property type="entry name" value="Trypsin"/>
    <property type="match status" value="1"/>
</dbReference>
<dbReference type="SMART" id="SM00020">
    <property type="entry name" value="Tryp_SPc"/>
    <property type="match status" value="1"/>
</dbReference>
<dbReference type="STRING" id="1965070.A0A443QE10"/>
<dbReference type="InterPro" id="IPR009003">
    <property type="entry name" value="Peptidase_S1_PA"/>
</dbReference>
<comment type="caution">
    <text evidence="5">The sequence shown here is derived from an EMBL/GenBank/DDBJ whole genome shotgun (WGS) entry which is preliminary data.</text>
</comment>
<dbReference type="FunFam" id="2.40.10.10:FF:000068">
    <property type="entry name" value="transmembrane protease serine 2"/>
    <property type="match status" value="1"/>
</dbReference>
<keyword evidence="1" id="KW-1015">Disulfide bond</keyword>
<evidence type="ECO:0000259" key="4">
    <source>
        <dbReference type="PROSITE" id="PS50240"/>
    </source>
</evidence>
<dbReference type="SUPFAM" id="SSF50494">
    <property type="entry name" value="Trypsin-like serine proteases"/>
    <property type="match status" value="1"/>
</dbReference>
<dbReference type="PROSITE" id="PS00135">
    <property type="entry name" value="TRYPSIN_SER"/>
    <property type="match status" value="1"/>
</dbReference>
<comment type="similarity">
    <text evidence="2">Belongs to the peptidase S1 family. CLIP subfamily.</text>
</comment>
<dbReference type="PROSITE" id="PS00134">
    <property type="entry name" value="TRYPSIN_HIS"/>
    <property type="match status" value="1"/>
</dbReference>
<dbReference type="InterPro" id="IPR001314">
    <property type="entry name" value="Peptidase_S1A"/>
</dbReference>
<dbReference type="Gene3D" id="2.40.10.10">
    <property type="entry name" value="Trypsin-like serine proteases"/>
    <property type="match status" value="1"/>
</dbReference>
<protein>
    <recommendedName>
        <fullName evidence="4">Peptidase S1 domain-containing protein</fullName>
    </recommendedName>
</protein>
<dbReference type="OrthoDB" id="6496394at2759"/>
<evidence type="ECO:0000313" key="5">
    <source>
        <dbReference type="EMBL" id="RWS01252.1"/>
    </source>
</evidence>
<dbReference type="FunFam" id="2.40.10.10:FF:000002">
    <property type="entry name" value="Transmembrane protease serine"/>
    <property type="match status" value="1"/>
</dbReference>
<dbReference type="GO" id="GO:0004252">
    <property type="term" value="F:serine-type endopeptidase activity"/>
    <property type="evidence" value="ECO:0007669"/>
    <property type="project" value="InterPro"/>
</dbReference>
<dbReference type="Proteomes" id="UP000285301">
    <property type="component" value="Unassembled WGS sequence"/>
</dbReference>
<dbReference type="InterPro" id="IPR018114">
    <property type="entry name" value="TRYPSIN_HIS"/>
</dbReference>
<keyword evidence="6" id="KW-1185">Reference proteome</keyword>
<dbReference type="InterPro" id="IPR043504">
    <property type="entry name" value="Peptidase_S1_PA_chymotrypsin"/>
</dbReference>
<dbReference type="AlphaFoldDB" id="A0A443QE10"/>
<gene>
    <name evidence="5" type="ORF">B4U79_07878</name>
</gene>
<dbReference type="GO" id="GO:0006508">
    <property type="term" value="P:proteolysis"/>
    <property type="evidence" value="ECO:0007669"/>
    <property type="project" value="UniProtKB-KW"/>
</dbReference>
<keyword evidence="3" id="KW-0645">Protease</keyword>
<organism evidence="5 6">
    <name type="scientific">Dinothrombium tinctorium</name>
    <dbReference type="NCBI Taxonomy" id="1965070"/>
    <lineage>
        <taxon>Eukaryota</taxon>
        <taxon>Metazoa</taxon>
        <taxon>Ecdysozoa</taxon>
        <taxon>Arthropoda</taxon>
        <taxon>Chelicerata</taxon>
        <taxon>Arachnida</taxon>
        <taxon>Acari</taxon>
        <taxon>Acariformes</taxon>
        <taxon>Trombidiformes</taxon>
        <taxon>Prostigmata</taxon>
        <taxon>Anystina</taxon>
        <taxon>Parasitengona</taxon>
        <taxon>Trombidioidea</taxon>
        <taxon>Trombidiidae</taxon>
        <taxon>Dinothrombium</taxon>
    </lineage>
</organism>
<feature type="domain" description="Peptidase S1" evidence="4">
    <location>
        <begin position="76"/>
        <end position="313"/>
    </location>
</feature>
<dbReference type="EMBL" id="NCKU01009547">
    <property type="protein sequence ID" value="RWS01252.1"/>
    <property type="molecule type" value="Genomic_DNA"/>
</dbReference>
<dbReference type="PRINTS" id="PR00722">
    <property type="entry name" value="CHYMOTRYPSIN"/>
</dbReference>
<dbReference type="InterPro" id="IPR033116">
    <property type="entry name" value="TRYPSIN_SER"/>
</dbReference>
<dbReference type="PROSITE" id="PS50240">
    <property type="entry name" value="TRYPSIN_DOM"/>
    <property type="match status" value="1"/>
</dbReference>